<evidence type="ECO:0000256" key="2">
    <source>
        <dbReference type="SAM" id="SignalP"/>
    </source>
</evidence>
<dbReference type="AlphaFoldDB" id="A0A176WP80"/>
<accession>A0A176WP80</accession>
<evidence type="ECO:0000313" key="3">
    <source>
        <dbReference type="EMBL" id="OAE34383.1"/>
    </source>
</evidence>
<evidence type="ECO:0000256" key="1">
    <source>
        <dbReference type="SAM" id="MobiDB-lite"/>
    </source>
</evidence>
<gene>
    <name evidence="3" type="ORF">AXG93_4875s1020</name>
</gene>
<proteinExistence type="predicted"/>
<comment type="caution">
    <text evidence="3">The sequence shown here is derived from an EMBL/GenBank/DDBJ whole genome shotgun (WGS) entry which is preliminary data.</text>
</comment>
<keyword evidence="4" id="KW-1185">Reference proteome</keyword>
<name>A0A176WP80_MARPO</name>
<dbReference type="Proteomes" id="UP000077202">
    <property type="component" value="Unassembled WGS sequence"/>
</dbReference>
<feature type="compositionally biased region" description="Basic and acidic residues" evidence="1">
    <location>
        <begin position="95"/>
        <end position="114"/>
    </location>
</feature>
<organism evidence="3 4">
    <name type="scientific">Marchantia polymorpha subsp. ruderalis</name>
    <dbReference type="NCBI Taxonomy" id="1480154"/>
    <lineage>
        <taxon>Eukaryota</taxon>
        <taxon>Viridiplantae</taxon>
        <taxon>Streptophyta</taxon>
        <taxon>Embryophyta</taxon>
        <taxon>Marchantiophyta</taxon>
        <taxon>Marchantiopsida</taxon>
        <taxon>Marchantiidae</taxon>
        <taxon>Marchantiales</taxon>
        <taxon>Marchantiaceae</taxon>
        <taxon>Marchantia</taxon>
    </lineage>
</organism>
<feature type="region of interest" description="Disordered" evidence="1">
    <location>
        <begin position="95"/>
        <end position="120"/>
    </location>
</feature>
<dbReference type="EMBL" id="LVLJ01000408">
    <property type="protein sequence ID" value="OAE34383.1"/>
    <property type="molecule type" value="Genomic_DNA"/>
</dbReference>
<keyword evidence="2" id="KW-0732">Signal</keyword>
<sequence length="120" mass="13639">MLLRLLLWVLTWRDVSQQLCAGVDNELRGVLSAVGRVSVSEIKQEMESISFAYWQKRPSVLSCEDMLHLSGGMKLAFSEPDAFEWPLSRSARIASEKSEELRSTCFSEDLHTDNTNEESQ</sequence>
<feature type="signal peptide" evidence="2">
    <location>
        <begin position="1"/>
        <end position="17"/>
    </location>
</feature>
<reference evidence="3" key="1">
    <citation type="submission" date="2016-03" db="EMBL/GenBank/DDBJ databases">
        <title>Mechanisms controlling the formation of the plant cell surface in tip-growing cells are functionally conserved among land plants.</title>
        <authorList>
            <person name="Honkanen S."/>
            <person name="Jones V.A."/>
            <person name="Morieri G."/>
            <person name="Champion C."/>
            <person name="Hetherington A.J."/>
            <person name="Kelly S."/>
            <person name="Saint-Marcoux D."/>
            <person name="Proust H."/>
            <person name="Prescott H."/>
            <person name="Dolan L."/>
        </authorList>
    </citation>
    <scope>NUCLEOTIDE SEQUENCE [LARGE SCALE GENOMIC DNA]</scope>
    <source>
        <tissue evidence="3">Whole gametophyte</tissue>
    </source>
</reference>
<protein>
    <submittedName>
        <fullName evidence="3">Uncharacterized protein</fullName>
    </submittedName>
</protein>
<feature type="chain" id="PRO_5008052639" evidence="2">
    <location>
        <begin position="18"/>
        <end position="120"/>
    </location>
</feature>
<evidence type="ECO:0000313" key="4">
    <source>
        <dbReference type="Proteomes" id="UP000077202"/>
    </source>
</evidence>